<protein>
    <recommendedName>
        <fullName evidence="4">Nudix hydrolase domain-containing protein</fullName>
    </recommendedName>
</protein>
<dbReference type="EMBL" id="ML994612">
    <property type="protein sequence ID" value="KAF2193981.1"/>
    <property type="molecule type" value="Genomic_DNA"/>
</dbReference>
<sequence>MVQQHPRIGITTLVYNADGQIVFGKRKGSHGSSTWAPPGEVLEETGSKTKGHRVVAVTNDIMQHEERHCVTLYVACHLEDPSAQPQVIEPENCEGWIWINLDGTLFLPVLNLLKSYPENGALK</sequence>
<name>A0A6A6ERR7_9PEZI</name>
<keyword evidence="3" id="KW-1185">Reference proteome</keyword>
<dbReference type="Proteomes" id="UP000800200">
    <property type="component" value="Unassembled WGS sequence"/>
</dbReference>
<dbReference type="AlphaFoldDB" id="A0A6A6ERR7"/>
<reference evidence="2" key="1">
    <citation type="journal article" date="2020" name="Stud. Mycol.">
        <title>101 Dothideomycetes genomes: a test case for predicting lifestyles and emergence of pathogens.</title>
        <authorList>
            <person name="Haridas S."/>
            <person name="Albert R."/>
            <person name="Binder M."/>
            <person name="Bloem J."/>
            <person name="Labutti K."/>
            <person name="Salamov A."/>
            <person name="Andreopoulos B."/>
            <person name="Baker S."/>
            <person name="Barry K."/>
            <person name="Bills G."/>
            <person name="Bluhm B."/>
            <person name="Cannon C."/>
            <person name="Castanera R."/>
            <person name="Culley D."/>
            <person name="Daum C."/>
            <person name="Ezra D."/>
            <person name="Gonzalez J."/>
            <person name="Henrissat B."/>
            <person name="Kuo A."/>
            <person name="Liang C."/>
            <person name="Lipzen A."/>
            <person name="Lutzoni F."/>
            <person name="Magnuson J."/>
            <person name="Mondo S."/>
            <person name="Nolan M."/>
            <person name="Ohm R."/>
            <person name="Pangilinan J."/>
            <person name="Park H.-J."/>
            <person name="Ramirez L."/>
            <person name="Alfaro M."/>
            <person name="Sun H."/>
            <person name="Tritt A."/>
            <person name="Yoshinaga Y."/>
            <person name="Zwiers L.-H."/>
            <person name="Turgeon B."/>
            <person name="Goodwin S."/>
            <person name="Spatafora J."/>
            <person name="Crous P."/>
            <person name="Grigoriev I."/>
        </authorList>
    </citation>
    <scope>NUCLEOTIDE SEQUENCE</scope>
    <source>
        <strain evidence="2">CBS 207.26</strain>
    </source>
</reference>
<evidence type="ECO:0008006" key="4">
    <source>
        <dbReference type="Google" id="ProtNLM"/>
    </source>
</evidence>
<evidence type="ECO:0000313" key="3">
    <source>
        <dbReference type="Proteomes" id="UP000800200"/>
    </source>
</evidence>
<evidence type="ECO:0000256" key="1">
    <source>
        <dbReference type="SAM" id="MobiDB-lite"/>
    </source>
</evidence>
<dbReference type="SUPFAM" id="SSF55811">
    <property type="entry name" value="Nudix"/>
    <property type="match status" value="1"/>
</dbReference>
<dbReference type="GO" id="GO:0035539">
    <property type="term" value="F:8-oxo-7,8-dihydrodeoxyguanosine triphosphate pyrophosphatase activity"/>
    <property type="evidence" value="ECO:0007669"/>
    <property type="project" value="TreeGrafter"/>
</dbReference>
<dbReference type="GO" id="GO:0006203">
    <property type="term" value="P:dGTP catabolic process"/>
    <property type="evidence" value="ECO:0007669"/>
    <property type="project" value="TreeGrafter"/>
</dbReference>
<accession>A0A6A6ERR7</accession>
<dbReference type="OrthoDB" id="447842at2759"/>
<dbReference type="GO" id="GO:0005829">
    <property type="term" value="C:cytosol"/>
    <property type="evidence" value="ECO:0007669"/>
    <property type="project" value="TreeGrafter"/>
</dbReference>
<dbReference type="PANTHER" id="PTHR16099">
    <property type="entry name" value="8-OXO-DGTP DIPHOSPHATES NUDT15"/>
    <property type="match status" value="1"/>
</dbReference>
<feature type="region of interest" description="Disordered" evidence="1">
    <location>
        <begin position="28"/>
        <end position="48"/>
    </location>
</feature>
<organism evidence="2 3">
    <name type="scientific">Zopfia rhizophila CBS 207.26</name>
    <dbReference type="NCBI Taxonomy" id="1314779"/>
    <lineage>
        <taxon>Eukaryota</taxon>
        <taxon>Fungi</taxon>
        <taxon>Dikarya</taxon>
        <taxon>Ascomycota</taxon>
        <taxon>Pezizomycotina</taxon>
        <taxon>Dothideomycetes</taxon>
        <taxon>Dothideomycetes incertae sedis</taxon>
        <taxon>Zopfiaceae</taxon>
        <taxon>Zopfia</taxon>
    </lineage>
</organism>
<dbReference type="PANTHER" id="PTHR16099:SF5">
    <property type="entry name" value="NUCLEOTIDE TRIPHOSPHATE DIPHOSPHATASE NUDT15"/>
    <property type="match status" value="1"/>
</dbReference>
<proteinExistence type="predicted"/>
<evidence type="ECO:0000313" key="2">
    <source>
        <dbReference type="EMBL" id="KAF2193981.1"/>
    </source>
</evidence>
<gene>
    <name evidence="2" type="ORF">K469DRAFT_727439</name>
</gene>
<dbReference type="InterPro" id="IPR015797">
    <property type="entry name" value="NUDIX_hydrolase-like_dom_sf"/>
</dbReference>
<dbReference type="CDD" id="cd04678">
    <property type="entry name" value="NUDIX_MTH2_Nudt15"/>
    <property type="match status" value="1"/>
</dbReference>
<dbReference type="Gene3D" id="3.90.79.10">
    <property type="entry name" value="Nucleoside Triphosphate Pyrophosphohydrolase"/>
    <property type="match status" value="2"/>
</dbReference>